<protein>
    <submittedName>
        <fullName evidence="2">Transporter</fullName>
    </submittedName>
</protein>
<reference evidence="2" key="1">
    <citation type="submission" date="2023-04" db="EMBL/GenBank/DDBJ databases">
        <title>Sphingomonas sp. MAHUQ-71 isolated from rice field.</title>
        <authorList>
            <person name="Huq M.A."/>
        </authorList>
    </citation>
    <scope>NUCLEOTIDE SEQUENCE</scope>
    <source>
        <strain evidence="2">MAHUQ-71</strain>
    </source>
</reference>
<comment type="caution">
    <text evidence="2">The sequence shown here is derived from an EMBL/GenBank/DDBJ whole genome shotgun (WGS) entry which is preliminary data.</text>
</comment>
<evidence type="ECO:0000313" key="2">
    <source>
        <dbReference type="EMBL" id="MDH7638079.1"/>
    </source>
</evidence>
<dbReference type="InterPro" id="IPR025737">
    <property type="entry name" value="FApF"/>
</dbReference>
<evidence type="ECO:0000256" key="1">
    <source>
        <dbReference type="SAM" id="SignalP"/>
    </source>
</evidence>
<feature type="signal peptide" evidence="1">
    <location>
        <begin position="1"/>
        <end position="19"/>
    </location>
</feature>
<keyword evidence="3" id="KW-1185">Reference proteome</keyword>
<accession>A0ABT6MYE4</accession>
<sequence length="264" mass="28175">MAFVATLGVLAGLAGAAQAEERDLCVDRPGKATPSCTLDPGHFQIEAGLFDYAHSRGSDTVEDDYSTSNLLLVYGVNDSLEARIGWDGYGWTRSRDRMTDAIGHGSGAGDLTLSFRQNLRHPDDKGTALAIQPSVTLPAGKSPMGAGTWSAGVVVPFGADLAENWRLTLDPEVDAAADSDRHGRHLAYALAAAVTRSIGEAWQLSAEGWAMRDEDPSGHETQASIDFSAAWQPSKDRQIDLSAYVGATRATPRIELVFGVAQRF</sequence>
<dbReference type="RefSeq" id="WP_281043399.1">
    <property type="nucleotide sequence ID" value="NZ_JARYGZ010000001.1"/>
</dbReference>
<proteinExistence type="predicted"/>
<dbReference type="EMBL" id="JARYGZ010000001">
    <property type="protein sequence ID" value="MDH7638079.1"/>
    <property type="molecule type" value="Genomic_DNA"/>
</dbReference>
<evidence type="ECO:0000313" key="3">
    <source>
        <dbReference type="Proteomes" id="UP001160625"/>
    </source>
</evidence>
<keyword evidence="1" id="KW-0732">Signal</keyword>
<feature type="chain" id="PRO_5047452558" evidence="1">
    <location>
        <begin position="20"/>
        <end position="264"/>
    </location>
</feature>
<gene>
    <name evidence="2" type="ORF">QGN17_04995</name>
</gene>
<dbReference type="Pfam" id="PF13557">
    <property type="entry name" value="Phenol_MetA_deg"/>
    <property type="match status" value="1"/>
</dbReference>
<name>A0ABT6MYE4_9SPHN</name>
<organism evidence="2 3">
    <name type="scientific">Sphingomonas oryzagri</name>
    <dbReference type="NCBI Taxonomy" id="3042314"/>
    <lineage>
        <taxon>Bacteria</taxon>
        <taxon>Pseudomonadati</taxon>
        <taxon>Pseudomonadota</taxon>
        <taxon>Alphaproteobacteria</taxon>
        <taxon>Sphingomonadales</taxon>
        <taxon>Sphingomonadaceae</taxon>
        <taxon>Sphingomonas</taxon>
    </lineage>
</organism>
<dbReference type="Proteomes" id="UP001160625">
    <property type="component" value="Unassembled WGS sequence"/>
</dbReference>